<comment type="similarity">
    <text evidence="2">Belongs to the class-V pyridoxal-phosphate-dependent aminotransferase family. NifS/IscS subfamily.</text>
</comment>
<dbReference type="PIRSF" id="PIRSF005572">
    <property type="entry name" value="NifS"/>
    <property type="match status" value="1"/>
</dbReference>
<keyword evidence="5" id="KW-0479">Metal-binding</keyword>
<evidence type="ECO:0000256" key="6">
    <source>
        <dbReference type="ARBA" id="ARBA00022898"/>
    </source>
</evidence>
<dbReference type="Proteomes" id="UP000244240">
    <property type="component" value="Unassembled WGS sequence"/>
</dbReference>
<dbReference type="Gene3D" id="1.10.260.50">
    <property type="match status" value="1"/>
</dbReference>
<keyword evidence="6" id="KW-0663">Pyridoxal phosphate</keyword>
<evidence type="ECO:0000256" key="5">
    <source>
        <dbReference type="ARBA" id="ARBA00022723"/>
    </source>
</evidence>
<feature type="domain" description="Aminotransferase class V" evidence="11">
    <location>
        <begin position="3"/>
        <end position="364"/>
    </location>
</feature>
<protein>
    <recommendedName>
        <fullName evidence="3">cysteine desulfurase</fullName>
        <ecNumber evidence="3">2.8.1.7</ecNumber>
    </recommendedName>
</protein>
<keyword evidence="7" id="KW-0408">Iron</keyword>
<name>A0A2T6BQQ8_9BACL</name>
<sequence length="380" mass="41493">MAIYLDHAATTPVHPRVVDAMLPFLEQQFGNPSSIHAFGREIRNAVDRARDQVAEALHAESGQLIFTSGGTEADNLAVTGVATALREKGKDRVITASVEHHAVLDTCEYLEHLGFSVTYLSVDSTGRIRMDELERALDDRTALVSIMYGNNEVGTLQPVEEIGALARERGVFFHTDAVQAFGMEPLDVKSLPVDLLSVSSHKINGPKGVGALWVGREVPLNPLLHGGQQERRRRPGTENVPGIVGFGRAAEIAVAEQGRHREKALACRRTMLEELDRAEIRYTVNGHPEHHLPHILNLSFPGADTEVLLMNLDMEGIACASGSACTSGTLEVSHVLKAMKLPDELLRSAVRFSFGLGNDEENVREAARTVAEVVNRLTKR</sequence>
<dbReference type="EC" id="2.8.1.7" evidence="3"/>
<dbReference type="InterPro" id="IPR020578">
    <property type="entry name" value="Aminotrans_V_PyrdxlP_BS"/>
</dbReference>
<dbReference type="InterPro" id="IPR000192">
    <property type="entry name" value="Aminotrans_V_dom"/>
</dbReference>
<evidence type="ECO:0000256" key="7">
    <source>
        <dbReference type="ARBA" id="ARBA00023004"/>
    </source>
</evidence>
<evidence type="ECO:0000313" key="13">
    <source>
        <dbReference type="Proteomes" id="UP000244240"/>
    </source>
</evidence>
<evidence type="ECO:0000256" key="8">
    <source>
        <dbReference type="ARBA" id="ARBA00023014"/>
    </source>
</evidence>
<dbReference type="InterPro" id="IPR016454">
    <property type="entry name" value="Cysteine_dSase"/>
</dbReference>
<gene>
    <name evidence="12" type="ORF">C8P63_11617</name>
</gene>
<keyword evidence="4" id="KW-0808">Transferase</keyword>
<dbReference type="Pfam" id="PF00266">
    <property type="entry name" value="Aminotran_5"/>
    <property type="match status" value="1"/>
</dbReference>
<evidence type="ECO:0000259" key="11">
    <source>
        <dbReference type="Pfam" id="PF00266"/>
    </source>
</evidence>
<evidence type="ECO:0000256" key="4">
    <source>
        <dbReference type="ARBA" id="ARBA00022679"/>
    </source>
</evidence>
<dbReference type="Gene3D" id="3.90.1150.10">
    <property type="entry name" value="Aspartate Aminotransferase, domain 1"/>
    <property type="match status" value="1"/>
</dbReference>
<dbReference type="SUPFAM" id="SSF53383">
    <property type="entry name" value="PLP-dependent transferases"/>
    <property type="match status" value="1"/>
</dbReference>
<dbReference type="PROSITE" id="PS00595">
    <property type="entry name" value="AA_TRANSFER_CLASS_5"/>
    <property type="match status" value="1"/>
</dbReference>
<dbReference type="FunFam" id="3.40.640.10:FF:000084">
    <property type="entry name" value="IscS-like cysteine desulfurase"/>
    <property type="match status" value="1"/>
</dbReference>
<dbReference type="InterPro" id="IPR015422">
    <property type="entry name" value="PyrdxlP-dep_Trfase_small"/>
</dbReference>
<dbReference type="RefSeq" id="WP_108024380.1">
    <property type="nucleotide sequence ID" value="NZ_QBKR01000016.1"/>
</dbReference>
<evidence type="ECO:0000256" key="1">
    <source>
        <dbReference type="ARBA" id="ARBA00001933"/>
    </source>
</evidence>
<dbReference type="EMBL" id="QBKR01000016">
    <property type="protein sequence ID" value="PTX58430.1"/>
    <property type="molecule type" value="Genomic_DNA"/>
</dbReference>
<evidence type="ECO:0000313" key="12">
    <source>
        <dbReference type="EMBL" id="PTX58430.1"/>
    </source>
</evidence>
<comment type="caution">
    <text evidence="12">The sequence shown here is derived from an EMBL/GenBank/DDBJ whole genome shotgun (WGS) entry which is preliminary data.</text>
</comment>
<keyword evidence="13" id="KW-1185">Reference proteome</keyword>
<comment type="cofactor">
    <cofactor evidence="1 10">
        <name>pyridoxal 5'-phosphate</name>
        <dbReference type="ChEBI" id="CHEBI:597326"/>
    </cofactor>
</comment>
<dbReference type="Gene3D" id="3.40.640.10">
    <property type="entry name" value="Type I PLP-dependent aspartate aminotransferase-like (Major domain)"/>
    <property type="match status" value="1"/>
</dbReference>
<reference evidence="12 13" key="1">
    <citation type="submission" date="2018-04" db="EMBL/GenBank/DDBJ databases">
        <title>Genomic Encyclopedia of Archaeal and Bacterial Type Strains, Phase II (KMG-II): from individual species to whole genera.</title>
        <authorList>
            <person name="Goeker M."/>
        </authorList>
    </citation>
    <scope>NUCLEOTIDE SEQUENCE [LARGE SCALE GENOMIC DNA]</scope>
    <source>
        <strain evidence="12 13">DSM 45787</strain>
    </source>
</reference>
<evidence type="ECO:0000256" key="10">
    <source>
        <dbReference type="RuleBase" id="RU004504"/>
    </source>
</evidence>
<keyword evidence="8" id="KW-0411">Iron-sulfur</keyword>
<dbReference type="GO" id="GO:0046872">
    <property type="term" value="F:metal ion binding"/>
    <property type="evidence" value="ECO:0007669"/>
    <property type="project" value="UniProtKB-KW"/>
</dbReference>
<dbReference type="AlphaFoldDB" id="A0A2T6BQQ8"/>
<organism evidence="12 13">
    <name type="scientific">Melghirimyces profundicolus</name>
    <dbReference type="NCBI Taxonomy" id="1242148"/>
    <lineage>
        <taxon>Bacteria</taxon>
        <taxon>Bacillati</taxon>
        <taxon>Bacillota</taxon>
        <taxon>Bacilli</taxon>
        <taxon>Bacillales</taxon>
        <taxon>Thermoactinomycetaceae</taxon>
        <taxon>Melghirimyces</taxon>
    </lineage>
</organism>
<dbReference type="InterPro" id="IPR015424">
    <property type="entry name" value="PyrdxlP-dep_Trfase"/>
</dbReference>
<evidence type="ECO:0000256" key="2">
    <source>
        <dbReference type="ARBA" id="ARBA00006490"/>
    </source>
</evidence>
<dbReference type="InterPro" id="IPR015421">
    <property type="entry name" value="PyrdxlP-dep_Trfase_major"/>
</dbReference>
<accession>A0A2T6BQQ8</accession>
<evidence type="ECO:0000256" key="9">
    <source>
        <dbReference type="ARBA" id="ARBA00050776"/>
    </source>
</evidence>
<dbReference type="PANTHER" id="PTHR11601:SF34">
    <property type="entry name" value="CYSTEINE DESULFURASE"/>
    <property type="match status" value="1"/>
</dbReference>
<dbReference type="PANTHER" id="PTHR11601">
    <property type="entry name" value="CYSTEINE DESULFURYLASE FAMILY MEMBER"/>
    <property type="match status" value="1"/>
</dbReference>
<dbReference type="GO" id="GO:0051536">
    <property type="term" value="F:iron-sulfur cluster binding"/>
    <property type="evidence" value="ECO:0007669"/>
    <property type="project" value="UniProtKB-KW"/>
</dbReference>
<evidence type="ECO:0000256" key="3">
    <source>
        <dbReference type="ARBA" id="ARBA00012239"/>
    </source>
</evidence>
<dbReference type="OrthoDB" id="9808002at2"/>
<proteinExistence type="inferred from homology"/>
<dbReference type="GO" id="GO:0031071">
    <property type="term" value="F:cysteine desulfurase activity"/>
    <property type="evidence" value="ECO:0007669"/>
    <property type="project" value="UniProtKB-EC"/>
</dbReference>
<dbReference type="NCBIfam" id="NF002806">
    <property type="entry name" value="PRK02948.1"/>
    <property type="match status" value="1"/>
</dbReference>
<comment type="catalytic activity">
    <reaction evidence="9">
        <text>(sulfur carrier)-H + L-cysteine = (sulfur carrier)-SH + L-alanine</text>
        <dbReference type="Rhea" id="RHEA:43892"/>
        <dbReference type="Rhea" id="RHEA-COMP:14737"/>
        <dbReference type="Rhea" id="RHEA-COMP:14739"/>
        <dbReference type="ChEBI" id="CHEBI:29917"/>
        <dbReference type="ChEBI" id="CHEBI:35235"/>
        <dbReference type="ChEBI" id="CHEBI:57972"/>
        <dbReference type="ChEBI" id="CHEBI:64428"/>
        <dbReference type="EC" id="2.8.1.7"/>
    </reaction>
</comment>